<gene>
    <name evidence="1" type="ORF">PXEA_LOCUS13544</name>
</gene>
<name>A0A448WTS5_9PLAT</name>
<sequence>MALTLPDCLNYARGRTAPSVDATIRQFNIVYRLVLATVLSQTPTLANPNLGNSFSGSTSFFSIPVTSSPAQNVSNAVINPSYASTLPSVGLLATSNSITNRPSYNAVPPPKMVNSSSTSSFASILPEVPHRITEVAPISLTALGISVPFSSSSCIPTVYRPSFPLQQQQQQQQQIKQHNCASQPHLRHHSQPYYNQQQIPNCLASGLVQMNVIDCTFKNHELLNSAEACAERAQVLTRWIRVAWVRALDPVQPGIRPIQSATCKRVLLLLLIFASSFILSPVGPHE</sequence>
<keyword evidence="2" id="KW-1185">Reference proteome</keyword>
<organism evidence="1 2">
    <name type="scientific">Protopolystoma xenopodis</name>
    <dbReference type="NCBI Taxonomy" id="117903"/>
    <lineage>
        <taxon>Eukaryota</taxon>
        <taxon>Metazoa</taxon>
        <taxon>Spiralia</taxon>
        <taxon>Lophotrochozoa</taxon>
        <taxon>Platyhelminthes</taxon>
        <taxon>Monogenea</taxon>
        <taxon>Polyopisthocotylea</taxon>
        <taxon>Polystomatidea</taxon>
        <taxon>Polystomatidae</taxon>
        <taxon>Protopolystoma</taxon>
    </lineage>
</organism>
<proteinExistence type="predicted"/>
<reference evidence="1" key="1">
    <citation type="submission" date="2018-11" db="EMBL/GenBank/DDBJ databases">
        <authorList>
            <consortium name="Pathogen Informatics"/>
        </authorList>
    </citation>
    <scope>NUCLEOTIDE SEQUENCE</scope>
</reference>
<dbReference type="OrthoDB" id="26687at2759"/>
<dbReference type="AlphaFoldDB" id="A0A448WTS5"/>
<protein>
    <submittedName>
        <fullName evidence="1">Uncharacterized protein</fullName>
    </submittedName>
</protein>
<evidence type="ECO:0000313" key="1">
    <source>
        <dbReference type="EMBL" id="VEL20104.1"/>
    </source>
</evidence>
<evidence type="ECO:0000313" key="2">
    <source>
        <dbReference type="Proteomes" id="UP000784294"/>
    </source>
</evidence>
<dbReference type="Proteomes" id="UP000784294">
    <property type="component" value="Unassembled WGS sequence"/>
</dbReference>
<dbReference type="EMBL" id="CAAALY010044740">
    <property type="protein sequence ID" value="VEL20104.1"/>
    <property type="molecule type" value="Genomic_DNA"/>
</dbReference>
<accession>A0A448WTS5</accession>
<comment type="caution">
    <text evidence="1">The sequence shown here is derived from an EMBL/GenBank/DDBJ whole genome shotgun (WGS) entry which is preliminary data.</text>
</comment>